<keyword evidence="5" id="KW-1185">Reference proteome</keyword>
<dbReference type="SMART" id="SM00180">
    <property type="entry name" value="EGF_Lam"/>
    <property type="match status" value="2"/>
</dbReference>
<dbReference type="PROSITE" id="PS01248">
    <property type="entry name" value="EGF_LAM_1"/>
    <property type="match status" value="1"/>
</dbReference>
<evidence type="ECO:0000256" key="3">
    <source>
        <dbReference type="PROSITE-ProRule" id="PRU00460"/>
    </source>
</evidence>
<dbReference type="AlphaFoldDB" id="A0A6J2YBM8"/>
<dbReference type="RefSeq" id="XP_030761278.1">
    <property type="nucleotide sequence ID" value="XM_030905418.1"/>
</dbReference>
<organism evidence="5 6">
    <name type="scientific">Sitophilus oryzae</name>
    <name type="common">Rice weevil</name>
    <name type="synonym">Curculio oryzae</name>
    <dbReference type="NCBI Taxonomy" id="7048"/>
    <lineage>
        <taxon>Eukaryota</taxon>
        <taxon>Metazoa</taxon>
        <taxon>Ecdysozoa</taxon>
        <taxon>Arthropoda</taxon>
        <taxon>Hexapoda</taxon>
        <taxon>Insecta</taxon>
        <taxon>Pterygota</taxon>
        <taxon>Neoptera</taxon>
        <taxon>Endopterygota</taxon>
        <taxon>Coleoptera</taxon>
        <taxon>Polyphaga</taxon>
        <taxon>Cucujiformia</taxon>
        <taxon>Curculionidae</taxon>
        <taxon>Dryophthorinae</taxon>
        <taxon>Sitophilus</taxon>
    </lineage>
</organism>
<protein>
    <submittedName>
        <fullName evidence="6">Laminin subunit alpha-1-like</fullName>
    </submittedName>
</protein>
<dbReference type="CDD" id="cd00055">
    <property type="entry name" value="EGF_Lam"/>
    <property type="match status" value="2"/>
</dbReference>
<dbReference type="GO" id="GO:0005604">
    <property type="term" value="C:basement membrane"/>
    <property type="evidence" value="ECO:0007669"/>
    <property type="project" value="TreeGrafter"/>
</dbReference>
<feature type="domain" description="Laminin EGF-like" evidence="4">
    <location>
        <begin position="64"/>
        <end position="113"/>
    </location>
</feature>
<evidence type="ECO:0000259" key="4">
    <source>
        <dbReference type="PROSITE" id="PS50027"/>
    </source>
</evidence>
<dbReference type="PANTHER" id="PTHR10574">
    <property type="entry name" value="NETRIN/LAMININ-RELATED"/>
    <property type="match status" value="1"/>
</dbReference>
<feature type="disulfide bond" evidence="3">
    <location>
        <begin position="133"/>
        <end position="142"/>
    </location>
</feature>
<feature type="domain" description="Laminin EGF-like" evidence="4">
    <location>
        <begin position="114"/>
        <end position="162"/>
    </location>
</feature>
<sequence>MGFQASRKVHKQKVKGGHYYESEHTLKSRIGVDYTTGINCEKCLNGYYRPTGVLPSHSESCKKCDCSEYGTSDENPCEQYGDIAGSCICKPGYTGIRCDTCIPGFRGYPNCESCPCDPKGMVNPEDCSGACLCKTNVEGKYCDRCKSGYFGLSYEQPEGCLPCFCSGVTTLCEIARIESKNGNFGLPNVENLYWLAPKVPRKSVRSIRFFVQFGVQWVVMRGDTSGEPTIGPTMILVGTNGLQLGSEMAFMGHRRWGLKCL</sequence>
<dbReference type="PROSITE" id="PS00022">
    <property type="entry name" value="EGF_1"/>
    <property type="match status" value="1"/>
</dbReference>
<dbReference type="PROSITE" id="PS50027">
    <property type="entry name" value="EGF_LAM_2"/>
    <property type="match status" value="2"/>
</dbReference>
<feature type="disulfide bond" evidence="3">
    <location>
        <begin position="89"/>
        <end position="98"/>
    </location>
</feature>
<evidence type="ECO:0000256" key="1">
    <source>
        <dbReference type="ARBA" id="ARBA00023157"/>
    </source>
</evidence>
<dbReference type="KEGG" id="soy:115886324"/>
<gene>
    <name evidence="6" type="primary">LOC115886324</name>
</gene>
<reference evidence="6" key="1">
    <citation type="submission" date="2025-08" db="UniProtKB">
        <authorList>
            <consortium name="RefSeq"/>
        </authorList>
    </citation>
    <scope>IDENTIFICATION</scope>
    <source>
        <tissue evidence="6">Gonads</tissue>
    </source>
</reference>
<accession>A0A6J2YBM8</accession>
<dbReference type="Gene3D" id="2.170.300.10">
    <property type="entry name" value="Tie2 ligand-binding domain superfamily"/>
    <property type="match status" value="1"/>
</dbReference>
<dbReference type="GO" id="GO:0007411">
    <property type="term" value="P:axon guidance"/>
    <property type="evidence" value="ECO:0007669"/>
    <property type="project" value="TreeGrafter"/>
</dbReference>
<dbReference type="GO" id="GO:0005201">
    <property type="term" value="F:extracellular matrix structural constituent"/>
    <property type="evidence" value="ECO:0007669"/>
    <property type="project" value="TreeGrafter"/>
</dbReference>
<evidence type="ECO:0000313" key="6">
    <source>
        <dbReference type="RefSeq" id="XP_030761278.1"/>
    </source>
</evidence>
<dbReference type="InParanoid" id="A0A6J2YBM8"/>
<dbReference type="Pfam" id="PF00053">
    <property type="entry name" value="EGF_laminin"/>
    <property type="match status" value="2"/>
</dbReference>
<proteinExistence type="predicted"/>
<dbReference type="InterPro" id="IPR002049">
    <property type="entry name" value="LE_dom"/>
</dbReference>
<dbReference type="InterPro" id="IPR050440">
    <property type="entry name" value="Laminin/Netrin_ECM"/>
</dbReference>
<dbReference type="GO" id="GO:0009888">
    <property type="term" value="P:tissue development"/>
    <property type="evidence" value="ECO:0007669"/>
    <property type="project" value="TreeGrafter"/>
</dbReference>
<dbReference type="FunFam" id="2.10.25.10:FF:000388">
    <property type="entry name" value="Laminin subunit alpha"/>
    <property type="match status" value="1"/>
</dbReference>
<evidence type="ECO:0000256" key="2">
    <source>
        <dbReference type="ARBA" id="ARBA00023292"/>
    </source>
</evidence>
<dbReference type="Gene3D" id="2.10.25.10">
    <property type="entry name" value="Laminin"/>
    <property type="match status" value="2"/>
</dbReference>
<dbReference type="GeneID" id="115886324"/>
<dbReference type="GO" id="GO:0009887">
    <property type="term" value="P:animal organ morphogenesis"/>
    <property type="evidence" value="ECO:0007669"/>
    <property type="project" value="TreeGrafter"/>
</dbReference>
<comment type="caution">
    <text evidence="3">Lacks conserved residue(s) required for the propagation of feature annotation.</text>
</comment>
<dbReference type="SUPFAM" id="SSF57196">
    <property type="entry name" value="EGF/Laminin"/>
    <property type="match status" value="2"/>
</dbReference>
<dbReference type="PANTHER" id="PTHR10574:SF428">
    <property type="entry name" value="LAMININ SUBUNIT ALPHA-1-LIKE PROTEIN"/>
    <property type="match status" value="1"/>
</dbReference>
<dbReference type="InterPro" id="IPR000742">
    <property type="entry name" value="EGF"/>
</dbReference>
<dbReference type="OrthoDB" id="8545473at2759"/>
<name>A0A6J2YBM8_SITOR</name>
<keyword evidence="1 3" id="KW-1015">Disulfide bond</keyword>
<keyword evidence="2 3" id="KW-0424">Laminin EGF-like domain</keyword>
<dbReference type="Proteomes" id="UP000504635">
    <property type="component" value="Unplaced"/>
</dbReference>
<evidence type="ECO:0000313" key="5">
    <source>
        <dbReference type="Proteomes" id="UP000504635"/>
    </source>
</evidence>